<dbReference type="Pfam" id="PF13419">
    <property type="entry name" value="HAD_2"/>
    <property type="match status" value="1"/>
</dbReference>
<dbReference type="SFLD" id="SFLDG01135">
    <property type="entry name" value="C1.5.6:_HAD__Beta-PGM__Phospha"/>
    <property type="match status" value="1"/>
</dbReference>
<dbReference type="InterPro" id="IPR050155">
    <property type="entry name" value="HAD-like_hydrolase_sf"/>
</dbReference>
<dbReference type="SUPFAM" id="SSF56784">
    <property type="entry name" value="HAD-like"/>
    <property type="match status" value="1"/>
</dbReference>
<dbReference type="EMBL" id="UINC01017601">
    <property type="protein sequence ID" value="SVA73154.1"/>
    <property type="molecule type" value="Genomic_DNA"/>
</dbReference>
<dbReference type="NCBIfam" id="TIGR01549">
    <property type="entry name" value="HAD-SF-IA-v1"/>
    <property type="match status" value="1"/>
</dbReference>
<dbReference type="InterPro" id="IPR041492">
    <property type="entry name" value="HAD_2"/>
</dbReference>
<evidence type="ECO:0000313" key="1">
    <source>
        <dbReference type="EMBL" id="SVA73154.1"/>
    </source>
</evidence>
<dbReference type="AlphaFoldDB" id="A0A381Y807"/>
<proteinExistence type="predicted"/>
<dbReference type="PRINTS" id="PR00413">
    <property type="entry name" value="HADHALOGNASE"/>
</dbReference>
<reference evidence="1" key="1">
    <citation type="submission" date="2018-05" db="EMBL/GenBank/DDBJ databases">
        <authorList>
            <person name="Lanie J.A."/>
            <person name="Ng W.-L."/>
            <person name="Kazmierczak K.M."/>
            <person name="Andrzejewski T.M."/>
            <person name="Davidsen T.M."/>
            <person name="Wayne K.J."/>
            <person name="Tettelin H."/>
            <person name="Glass J.I."/>
            <person name="Rusch D."/>
            <person name="Podicherti R."/>
            <person name="Tsui H.-C.T."/>
            <person name="Winkler M.E."/>
        </authorList>
    </citation>
    <scope>NUCLEOTIDE SEQUENCE</scope>
</reference>
<accession>A0A381Y807</accession>
<dbReference type="Gene3D" id="3.40.50.1000">
    <property type="entry name" value="HAD superfamily/HAD-like"/>
    <property type="match status" value="1"/>
</dbReference>
<dbReference type="PANTHER" id="PTHR43434:SF1">
    <property type="entry name" value="PHOSPHOGLYCOLATE PHOSPHATASE"/>
    <property type="match status" value="1"/>
</dbReference>
<dbReference type="PANTHER" id="PTHR43434">
    <property type="entry name" value="PHOSPHOGLYCOLATE PHOSPHATASE"/>
    <property type="match status" value="1"/>
</dbReference>
<sequence>MRFKAVCFDLDGTLLDTLDDLAYCTNKILSERGYPIHHVDAFRYFVGDGAKMLMTRVLPEEARNETLIEECRKDFETIYRECWNRQTVPYQGIPELLNALTKRKLKLAVLSNKPQEFTVLTVDHLLQNWNFDLILGQREGVPKKPDPAGMLEICQQLRVSSEDFLYLGDTATDMKTAVAAGCYPVGVLWGFRTEKELKDNGAQAIIKKPLDALDLLN</sequence>
<dbReference type="GO" id="GO:0005829">
    <property type="term" value="C:cytosol"/>
    <property type="evidence" value="ECO:0007669"/>
    <property type="project" value="TreeGrafter"/>
</dbReference>
<dbReference type="SFLD" id="SFLDG01129">
    <property type="entry name" value="C1.5:_HAD__Beta-PGM__Phosphata"/>
    <property type="match status" value="1"/>
</dbReference>
<dbReference type="InterPro" id="IPR036412">
    <property type="entry name" value="HAD-like_sf"/>
</dbReference>
<name>A0A381Y807_9ZZZZ</name>
<dbReference type="InterPro" id="IPR023214">
    <property type="entry name" value="HAD_sf"/>
</dbReference>
<protein>
    <recommendedName>
        <fullName evidence="2">Phosphoglycolate phosphatase</fullName>
    </recommendedName>
</protein>
<organism evidence="1">
    <name type="scientific">marine metagenome</name>
    <dbReference type="NCBI Taxonomy" id="408172"/>
    <lineage>
        <taxon>unclassified sequences</taxon>
        <taxon>metagenomes</taxon>
        <taxon>ecological metagenomes</taxon>
    </lineage>
</organism>
<dbReference type="InterPro" id="IPR023198">
    <property type="entry name" value="PGP-like_dom2"/>
</dbReference>
<dbReference type="InterPro" id="IPR006439">
    <property type="entry name" value="HAD-SF_hydro_IA"/>
</dbReference>
<dbReference type="GO" id="GO:0008967">
    <property type="term" value="F:phosphoglycolate phosphatase activity"/>
    <property type="evidence" value="ECO:0007669"/>
    <property type="project" value="TreeGrafter"/>
</dbReference>
<dbReference type="Gene3D" id="1.10.150.240">
    <property type="entry name" value="Putative phosphatase, domain 2"/>
    <property type="match status" value="1"/>
</dbReference>
<dbReference type="GO" id="GO:0006281">
    <property type="term" value="P:DNA repair"/>
    <property type="evidence" value="ECO:0007669"/>
    <property type="project" value="TreeGrafter"/>
</dbReference>
<dbReference type="SFLD" id="SFLDS00003">
    <property type="entry name" value="Haloacid_Dehalogenase"/>
    <property type="match status" value="1"/>
</dbReference>
<evidence type="ECO:0008006" key="2">
    <source>
        <dbReference type="Google" id="ProtNLM"/>
    </source>
</evidence>
<gene>
    <name evidence="1" type="ORF">METZ01_LOCUS126008</name>
</gene>